<dbReference type="GO" id="GO:0016853">
    <property type="term" value="F:isomerase activity"/>
    <property type="evidence" value="ECO:0007669"/>
    <property type="project" value="UniProtKB-KW"/>
</dbReference>
<evidence type="ECO:0000256" key="7">
    <source>
        <dbReference type="ARBA" id="ARBA00047343"/>
    </source>
</evidence>
<dbReference type="PANTHER" id="PTHR46390">
    <property type="entry name" value="MANNOSE-1-PHOSPHATE GUANYLYLTRANSFERASE"/>
    <property type="match status" value="1"/>
</dbReference>
<feature type="domain" description="Nucleotidyl transferase" evidence="9">
    <location>
        <begin position="4"/>
        <end position="287"/>
    </location>
</feature>
<evidence type="ECO:0000256" key="3">
    <source>
        <dbReference type="ARBA" id="ARBA00022679"/>
    </source>
</evidence>
<keyword evidence="12" id="KW-0413">Isomerase</keyword>
<dbReference type="EMBL" id="CP102480">
    <property type="protein sequence ID" value="UUX50787.1"/>
    <property type="molecule type" value="Genomic_DNA"/>
</dbReference>
<proteinExistence type="inferred from homology"/>
<evidence type="ECO:0000313" key="13">
    <source>
        <dbReference type="Proteomes" id="UP001060336"/>
    </source>
</evidence>
<dbReference type="InterPro" id="IPR014710">
    <property type="entry name" value="RmlC-like_jellyroll"/>
</dbReference>
<dbReference type="Pfam" id="PF01050">
    <property type="entry name" value="MannoseP_isomer"/>
    <property type="match status" value="1"/>
</dbReference>
<dbReference type="InterPro" id="IPR005835">
    <property type="entry name" value="NTP_transferase_dom"/>
</dbReference>
<dbReference type="CDD" id="cd02213">
    <property type="entry name" value="cupin_PMI_typeII_C"/>
    <property type="match status" value="1"/>
</dbReference>
<dbReference type="KEGG" id="naci:NUH88_03585"/>
<dbReference type="Gene3D" id="2.60.120.10">
    <property type="entry name" value="Jelly Rolls"/>
    <property type="match status" value="1"/>
</dbReference>
<feature type="domain" description="MannoseP isomerase/GMP-like beta-helix" evidence="11">
    <location>
        <begin position="301"/>
        <end position="348"/>
    </location>
</feature>
<keyword evidence="3 12" id="KW-0808">Transferase</keyword>
<dbReference type="CDD" id="cd02509">
    <property type="entry name" value="GDP-M1P_Guanylyltransferase"/>
    <property type="match status" value="1"/>
</dbReference>
<accession>A0A9J7ASY0</accession>
<comment type="similarity">
    <text evidence="1 8">Belongs to the mannose-6-phosphate isomerase type 2 family.</text>
</comment>
<keyword evidence="5" id="KW-0547">Nucleotide-binding</keyword>
<evidence type="ECO:0000313" key="12">
    <source>
        <dbReference type="EMBL" id="UUX50787.1"/>
    </source>
</evidence>
<dbReference type="Pfam" id="PF22640">
    <property type="entry name" value="ManC_GMP_beta-helix"/>
    <property type="match status" value="1"/>
</dbReference>
<keyword evidence="13" id="KW-1185">Reference proteome</keyword>
<gene>
    <name evidence="12" type="ORF">NUH88_03585</name>
</gene>
<dbReference type="NCBIfam" id="TIGR01479">
    <property type="entry name" value="GMP_PMI"/>
    <property type="match status" value="1"/>
</dbReference>
<dbReference type="SUPFAM" id="SSF51182">
    <property type="entry name" value="RmlC-like cupins"/>
    <property type="match status" value="1"/>
</dbReference>
<organism evidence="12 13">
    <name type="scientific">Nisaea acidiphila</name>
    <dbReference type="NCBI Taxonomy" id="1862145"/>
    <lineage>
        <taxon>Bacteria</taxon>
        <taxon>Pseudomonadati</taxon>
        <taxon>Pseudomonadota</taxon>
        <taxon>Alphaproteobacteria</taxon>
        <taxon>Rhodospirillales</taxon>
        <taxon>Thalassobaculaceae</taxon>
        <taxon>Nisaea</taxon>
    </lineage>
</organism>
<dbReference type="InterPro" id="IPR011051">
    <property type="entry name" value="RmlC_Cupin_sf"/>
</dbReference>
<dbReference type="GO" id="GO:0009298">
    <property type="term" value="P:GDP-mannose biosynthetic process"/>
    <property type="evidence" value="ECO:0007669"/>
    <property type="project" value="TreeGrafter"/>
</dbReference>
<dbReference type="InterPro" id="IPR001538">
    <property type="entry name" value="Man6P_isomerase-2_C"/>
</dbReference>
<dbReference type="RefSeq" id="WP_257770016.1">
    <property type="nucleotide sequence ID" value="NZ_CP102480.1"/>
</dbReference>
<dbReference type="PANTHER" id="PTHR46390:SF1">
    <property type="entry name" value="MANNOSE-1-PHOSPHATE GUANYLYLTRANSFERASE"/>
    <property type="match status" value="1"/>
</dbReference>
<dbReference type="EC" id="2.7.7.13" evidence="2"/>
<evidence type="ECO:0000259" key="10">
    <source>
        <dbReference type="Pfam" id="PF01050"/>
    </source>
</evidence>
<dbReference type="GO" id="GO:0000271">
    <property type="term" value="P:polysaccharide biosynthetic process"/>
    <property type="evidence" value="ECO:0007669"/>
    <property type="project" value="InterPro"/>
</dbReference>
<evidence type="ECO:0000256" key="1">
    <source>
        <dbReference type="ARBA" id="ARBA00006115"/>
    </source>
</evidence>
<sequence>MIYPVILSGGSGTRLWPVSRALYPKQLLPMLSDRTMLQETALRFPEGAGYGPPAVICNAEHRFAVAEQMQDIGAKPSAILLEPAGRNSAPAAAVAALHIADIDPDGLVLLLASDHRVERPGAFRAAVETGAVAARAGRLVTFGITPDRPETGYGYIHRNGALDDMDGCFGIERFVEKPDLATAEQYLAAGDYFWNSGTFLFRARDFLAELKRLAPDILEAAKAALEKGIADLDFHRLDGEAFAKAPSISIDYAVMEKTSLGAMVPLDAGWSDVGSWSALWAVQDKDADGNAVQGDVWLHKSTNNLVRAESRLVTVIGAEDLIVVESPDAVLIAAKGADQDVKLAVEALKESGRPEAISHATTHRPWGSYRNIDSGDGYQVKRITVSPGGRLSLQSHAHRAEHWTVISGGARVTRGPALDRLDVMHLDPDESVDIPLGWIHRLENPGTVPLIIVEVQSGSYLGEDDIERYDDQYGR</sequence>
<dbReference type="Gene3D" id="3.90.550.10">
    <property type="entry name" value="Spore Coat Polysaccharide Biosynthesis Protein SpsA, Chain A"/>
    <property type="match status" value="1"/>
</dbReference>
<feature type="domain" description="Mannose-6-phosphate isomerase type II C-terminal" evidence="10">
    <location>
        <begin position="353"/>
        <end position="471"/>
    </location>
</feature>
<dbReference type="Proteomes" id="UP001060336">
    <property type="component" value="Chromosome"/>
</dbReference>
<comment type="catalytic activity">
    <reaction evidence="7">
        <text>alpha-D-mannose 1-phosphate + GTP + H(+) = GDP-alpha-D-mannose + diphosphate</text>
        <dbReference type="Rhea" id="RHEA:15229"/>
        <dbReference type="ChEBI" id="CHEBI:15378"/>
        <dbReference type="ChEBI" id="CHEBI:33019"/>
        <dbReference type="ChEBI" id="CHEBI:37565"/>
        <dbReference type="ChEBI" id="CHEBI:57527"/>
        <dbReference type="ChEBI" id="CHEBI:58409"/>
        <dbReference type="EC" id="2.7.7.13"/>
    </reaction>
</comment>
<dbReference type="InterPro" id="IPR051161">
    <property type="entry name" value="Mannose-6P_isomerase_type2"/>
</dbReference>
<evidence type="ECO:0000256" key="2">
    <source>
        <dbReference type="ARBA" id="ARBA00012387"/>
    </source>
</evidence>
<protein>
    <recommendedName>
        <fullName evidence="2">mannose-1-phosphate guanylyltransferase</fullName>
        <ecNumber evidence="2">2.7.7.13</ecNumber>
    </recommendedName>
</protein>
<dbReference type="FunFam" id="3.90.550.10:FF:000046">
    <property type="entry name" value="Mannose-1-phosphate guanylyltransferase (GDP)"/>
    <property type="match status" value="1"/>
</dbReference>
<dbReference type="InterPro" id="IPR054566">
    <property type="entry name" value="ManC/GMP-like_b-helix"/>
</dbReference>
<dbReference type="GO" id="GO:0004475">
    <property type="term" value="F:mannose-1-phosphate guanylyltransferase (GTP) activity"/>
    <property type="evidence" value="ECO:0007669"/>
    <property type="project" value="UniProtKB-EC"/>
</dbReference>
<keyword evidence="4 12" id="KW-0548">Nucleotidyltransferase</keyword>
<evidence type="ECO:0000259" key="9">
    <source>
        <dbReference type="Pfam" id="PF00483"/>
    </source>
</evidence>
<evidence type="ECO:0000256" key="8">
    <source>
        <dbReference type="RuleBase" id="RU004190"/>
    </source>
</evidence>
<dbReference type="InterPro" id="IPR029044">
    <property type="entry name" value="Nucleotide-diphossugar_trans"/>
</dbReference>
<dbReference type="InterPro" id="IPR006375">
    <property type="entry name" value="Man1P_GuaTrfase/Man6P_Isoase"/>
</dbReference>
<evidence type="ECO:0000256" key="5">
    <source>
        <dbReference type="ARBA" id="ARBA00022741"/>
    </source>
</evidence>
<dbReference type="SUPFAM" id="SSF53448">
    <property type="entry name" value="Nucleotide-diphospho-sugar transferases"/>
    <property type="match status" value="1"/>
</dbReference>
<evidence type="ECO:0000256" key="6">
    <source>
        <dbReference type="ARBA" id="ARBA00023134"/>
    </source>
</evidence>
<dbReference type="AlphaFoldDB" id="A0A9J7ASY0"/>
<reference evidence="12" key="1">
    <citation type="submission" date="2022-08" db="EMBL/GenBank/DDBJ databases">
        <title>Nisaea acidiphila sp. nov., isolated from a marine algal debris and emended description of the genus Nisaea Urios et al. 2008.</title>
        <authorList>
            <person name="Kwon K."/>
        </authorList>
    </citation>
    <scope>NUCLEOTIDE SEQUENCE</scope>
    <source>
        <strain evidence="12">MEBiC11861</strain>
    </source>
</reference>
<dbReference type="InterPro" id="IPR049577">
    <property type="entry name" value="GMPP_N"/>
</dbReference>
<dbReference type="GO" id="GO:0005525">
    <property type="term" value="F:GTP binding"/>
    <property type="evidence" value="ECO:0007669"/>
    <property type="project" value="UniProtKB-KW"/>
</dbReference>
<name>A0A9J7ASY0_9PROT</name>
<keyword evidence="6" id="KW-0342">GTP-binding</keyword>
<evidence type="ECO:0000259" key="11">
    <source>
        <dbReference type="Pfam" id="PF22640"/>
    </source>
</evidence>
<dbReference type="Pfam" id="PF00483">
    <property type="entry name" value="NTP_transferase"/>
    <property type="match status" value="1"/>
</dbReference>
<evidence type="ECO:0000256" key="4">
    <source>
        <dbReference type="ARBA" id="ARBA00022695"/>
    </source>
</evidence>